<dbReference type="AlphaFoldDB" id="A0A6A5UQW1"/>
<accession>A0A6A5UQW1</accession>
<evidence type="ECO:0000256" key="1">
    <source>
        <dbReference type="SAM" id="MobiDB-lite"/>
    </source>
</evidence>
<protein>
    <recommendedName>
        <fullName evidence="2">Aminoglycoside phosphotransferase domain-containing protein</fullName>
    </recommendedName>
</protein>
<dbReference type="PANTHER" id="PTHR21310">
    <property type="entry name" value="AMINOGLYCOSIDE PHOSPHOTRANSFERASE-RELATED-RELATED"/>
    <property type="match status" value="1"/>
</dbReference>
<feature type="compositionally biased region" description="Polar residues" evidence="1">
    <location>
        <begin position="197"/>
        <end position="206"/>
    </location>
</feature>
<feature type="domain" description="Aminoglycoside phosphotransferase" evidence="2">
    <location>
        <begin position="353"/>
        <end position="609"/>
    </location>
</feature>
<reference evidence="3" key="1">
    <citation type="journal article" date="2020" name="Stud. Mycol.">
        <title>101 Dothideomycetes genomes: a test case for predicting lifestyles and emergence of pathogens.</title>
        <authorList>
            <person name="Haridas S."/>
            <person name="Albert R."/>
            <person name="Binder M."/>
            <person name="Bloem J."/>
            <person name="Labutti K."/>
            <person name="Salamov A."/>
            <person name="Andreopoulos B."/>
            <person name="Baker S."/>
            <person name="Barry K."/>
            <person name="Bills G."/>
            <person name="Bluhm B."/>
            <person name="Cannon C."/>
            <person name="Castanera R."/>
            <person name="Culley D."/>
            <person name="Daum C."/>
            <person name="Ezra D."/>
            <person name="Gonzalez J."/>
            <person name="Henrissat B."/>
            <person name="Kuo A."/>
            <person name="Liang C."/>
            <person name="Lipzen A."/>
            <person name="Lutzoni F."/>
            <person name="Magnuson J."/>
            <person name="Mondo S."/>
            <person name="Nolan M."/>
            <person name="Ohm R."/>
            <person name="Pangilinan J."/>
            <person name="Park H.-J."/>
            <person name="Ramirez L."/>
            <person name="Alfaro M."/>
            <person name="Sun H."/>
            <person name="Tritt A."/>
            <person name="Yoshinaga Y."/>
            <person name="Zwiers L.-H."/>
            <person name="Turgeon B."/>
            <person name="Goodwin S."/>
            <person name="Spatafora J."/>
            <person name="Crous P."/>
            <person name="Grigoriev I."/>
        </authorList>
    </citation>
    <scope>NUCLEOTIDE SEQUENCE</scope>
    <source>
        <strain evidence="3">CBS 107.79</strain>
    </source>
</reference>
<feature type="region of interest" description="Disordered" evidence="1">
    <location>
        <begin position="197"/>
        <end position="292"/>
    </location>
</feature>
<dbReference type="InterPro" id="IPR051678">
    <property type="entry name" value="AGP_Transferase"/>
</dbReference>
<name>A0A6A5UQW1_9PLEO</name>
<feature type="compositionally biased region" description="Low complexity" evidence="1">
    <location>
        <begin position="807"/>
        <end position="817"/>
    </location>
</feature>
<evidence type="ECO:0000259" key="2">
    <source>
        <dbReference type="Pfam" id="PF01636"/>
    </source>
</evidence>
<dbReference type="SUPFAM" id="SSF56112">
    <property type="entry name" value="Protein kinase-like (PK-like)"/>
    <property type="match status" value="1"/>
</dbReference>
<organism evidence="3 4">
    <name type="scientific">Bimuria novae-zelandiae CBS 107.79</name>
    <dbReference type="NCBI Taxonomy" id="1447943"/>
    <lineage>
        <taxon>Eukaryota</taxon>
        <taxon>Fungi</taxon>
        <taxon>Dikarya</taxon>
        <taxon>Ascomycota</taxon>
        <taxon>Pezizomycotina</taxon>
        <taxon>Dothideomycetes</taxon>
        <taxon>Pleosporomycetidae</taxon>
        <taxon>Pleosporales</taxon>
        <taxon>Massarineae</taxon>
        <taxon>Didymosphaeriaceae</taxon>
        <taxon>Bimuria</taxon>
    </lineage>
</organism>
<dbReference type="InterPro" id="IPR002575">
    <property type="entry name" value="Aminoglycoside_PTrfase"/>
</dbReference>
<evidence type="ECO:0000313" key="4">
    <source>
        <dbReference type="Proteomes" id="UP000800036"/>
    </source>
</evidence>
<dbReference type="Proteomes" id="UP000800036">
    <property type="component" value="Unassembled WGS sequence"/>
</dbReference>
<keyword evidence="4" id="KW-1185">Reference proteome</keyword>
<feature type="region of interest" description="Disordered" evidence="1">
    <location>
        <begin position="60"/>
        <end position="84"/>
    </location>
</feature>
<dbReference type="InterPro" id="IPR011009">
    <property type="entry name" value="Kinase-like_dom_sf"/>
</dbReference>
<dbReference type="Gene3D" id="3.30.200.20">
    <property type="entry name" value="Phosphorylase Kinase, domain 1"/>
    <property type="match status" value="1"/>
</dbReference>
<dbReference type="OrthoDB" id="10003767at2759"/>
<feature type="compositionally biased region" description="Polar residues" evidence="1">
    <location>
        <begin position="225"/>
        <end position="237"/>
    </location>
</feature>
<feature type="compositionally biased region" description="Basic and acidic residues" evidence="1">
    <location>
        <begin position="272"/>
        <end position="292"/>
    </location>
</feature>
<proteinExistence type="predicted"/>
<dbReference type="Pfam" id="PF01636">
    <property type="entry name" value="APH"/>
    <property type="match status" value="1"/>
</dbReference>
<feature type="compositionally biased region" description="Basic and acidic residues" evidence="1">
    <location>
        <begin position="209"/>
        <end position="224"/>
    </location>
</feature>
<dbReference type="EMBL" id="ML976748">
    <property type="protein sequence ID" value="KAF1966339.1"/>
    <property type="molecule type" value="Genomic_DNA"/>
</dbReference>
<dbReference type="PANTHER" id="PTHR21310:SF51">
    <property type="entry name" value="AMINOGLYCOSIDE PHOSPHOTRANSFERASE DOMAIN-CONTAINING PROTEIN"/>
    <property type="match status" value="1"/>
</dbReference>
<gene>
    <name evidence="3" type="ORF">BU23DRAFT_603640</name>
</gene>
<feature type="compositionally biased region" description="Polar residues" evidence="1">
    <location>
        <begin position="67"/>
        <end position="76"/>
    </location>
</feature>
<evidence type="ECO:0000313" key="3">
    <source>
        <dbReference type="EMBL" id="KAF1966339.1"/>
    </source>
</evidence>
<feature type="region of interest" description="Disordered" evidence="1">
    <location>
        <begin position="777"/>
        <end position="828"/>
    </location>
</feature>
<sequence length="828" mass="92324">MTSKNYPTQRLKHSSTTPSEIFRKLQSTLAFLCLYQSKLSCLMGALYSACLQRKSRSAEQESHTARDQNFGQTKVSLNPEPGSIPMRRSMGTLSNIATAATTYQNLVRLPKSAQILPNLRPSQDSRMQSRWELHSTWSARATFSTGRLSSQHAGAISCQTGSRPNIISILTTVIASNSREHRPHSLRREINPDELSFFSTSSTSAGNGKVEDATSVHESGKAGDHQQTALQQSTQVPTKRERGTQTTLTVPTLKEGKTECSTIISDSTANTREARSDEQSEEKSEDERKDWNSIRALPEEKYVSLVRDSLLRESKDTLIHQCTVVGSRGGSFHHAVIVVVVCKRKGDRMNKSERYVVRVPAHGVASLWRDEDKYMMRREVELLRLIHHHTKVPVPRVVDFCDDLDSLHGLGAPWILMEMLPGDSAVKVWYDAPYKYETAYLTADVPSPETHRKRVNLLSSLASCMAELQKLEFDAIGMPQISDCGSAEDPTKCGHHKTVVSHSFHWPYTEDIHKVVRHGPFASTQGYIEAAWKHSFGPDRELDVEEDHRSMHGACKILEMVFDTAPFHSKSETFVIRHNDLDLQNILTNKDGFVTGIIDWDGAYAAPRCVGTAAVPRWLMHDWFPSDDDDEEELETRPHMAWATDYYRKIYAAAMYAAEQKQGLSIDAKYTSKSPLYLSALSCLYEGGELLDFTKKVLQRIPTLTANADSFRRLLGGWPYARAMLSEEIAKLCEPELPDAAIFCELREDFNFFRGVEGFGDPTEHGIEGASQLQVTSPIPEAVNEPKPKDDDKVVTLTTSIPSGDGDASSPSAPIDSDPSRTASLVSG</sequence>
<dbReference type="Gene3D" id="3.90.1200.10">
    <property type="match status" value="1"/>
</dbReference>
<feature type="compositionally biased region" description="Polar residues" evidence="1">
    <location>
        <begin position="259"/>
        <end position="271"/>
    </location>
</feature>
<feature type="compositionally biased region" description="Basic and acidic residues" evidence="1">
    <location>
        <begin position="784"/>
        <end position="794"/>
    </location>
</feature>